<comment type="caution">
    <text evidence="10">The sequence shown here is derived from an EMBL/GenBank/DDBJ whole genome shotgun (WGS) entry which is preliminary data.</text>
</comment>
<dbReference type="CDD" id="cd15538">
    <property type="entry name" value="PHD_PRKCBP1"/>
    <property type="match status" value="1"/>
</dbReference>
<evidence type="ECO:0000259" key="9">
    <source>
        <dbReference type="PROSITE" id="PS50280"/>
    </source>
</evidence>
<dbReference type="Gene3D" id="1.20.920.10">
    <property type="entry name" value="Bromodomain-like"/>
    <property type="match status" value="1"/>
</dbReference>
<name>A0AA47MWL0_MERPO</name>
<dbReference type="InterPro" id="IPR011011">
    <property type="entry name" value="Znf_FYVE_PHD"/>
</dbReference>
<evidence type="ECO:0000259" key="8">
    <source>
        <dbReference type="PROSITE" id="PS50016"/>
    </source>
</evidence>
<dbReference type="GO" id="GO:0008270">
    <property type="term" value="F:zinc ion binding"/>
    <property type="evidence" value="ECO:0007669"/>
    <property type="project" value="UniProtKB-KW"/>
</dbReference>
<dbReference type="SMART" id="SM00249">
    <property type="entry name" value="PHD"/>
    <property type="match status" value="1"/>
</dbReference>
<dbReference type="EMBL" id="JAOPHQ010002306">
    <property type="protein sequence ID" value="KAK0147414.1"/>
    <property type="molecule type" value="Genomic_DNA"/>
</dbReference>
<reference evidence="10" key="1">
    <citation type="journal article" date="2023" name="Front. Mar. Sci.">
        <title>A new Merluccius polli reference genome to investigate the effects of global change in West African waters.</title>
        <authorList>
            <person name="Mateo J.L."/>
            <person name="Blanco-Fernandez C."/>
            <person name="Garcia-Vazquez E."/>
            <person name="Machado-Schiaffino G."/>
        </authorList>
    </citation>
    <scope>NUCLEOTIDE SEQUENCE</scope>
    <source>
        <strain evidence="10">C29</strain>
        <tissue evidence="10">Fin</tissue>
    </source>
</reference>
<dbReference type="SMART" id="SM00317">
    <property type="entry name" value="SET"/>
    <property type="match status" value="1"/>
</dbReference>
<dbReference type="InterPro" id="IPR019787">
    <property type="entry name" value="Znf_PHD-finger"/>
</dbReference>
<dbReference type="SUPFAM" id="SSF47370">
    <property type="entry name" value="Bromodomain"/>
    <property type="match status" value="1"/>
</dbReference>
<evidence type="ECO:0000256" key="5">
    <source>
        <dbReference type="ARBA" id="ARBA00023117"/>
    </source>
</evidence>
<dbReference type="Gene3D" id="2.170.270.10">
    <property type="entry name" value="SET domain"/>
    <property type="match status" value="1"/>
</dbReference>
<feature type="compositionally biased region" description="Acidic residues" evidence="7">
    <location>
        <begin position="914"/>
        <end position="927"/>
    </location>
</feature>
<dbReference type="PROSITE" id="PS50280">
    <property type="entry name" value="SET"/>
    <property type="match status" value="1"/>
</dbReference>
<evidence type="ECO:0000256" key="1">
    <source>
        <dbReference type="ARBA" id="ARBA00022723"/>
    </source>
</evidence>
<organism evidence="10 11">
    <name type="scientific">Merluccius polli</name>
    <name type="common">Benguela hake</name>
    <name type="synonym">Merluccius cadenati</name>
    <dbReference type="NCBI Taxonomy" id="89951"/>
    <lineage>
        <taxon>Eukaryota</taxon>
        <taxon>Metazoa</taxon>
        <taxon>Chordata</taxon>
        <taxon>Craniata</taxon>
        <taxon>Vertebrata</taxon>
        <taxon>Euteleostomi</taxon>
        <taxon>Actinopterygii</taxon>
        <taxon>Neopterygii</taxon>
        <taxon>Teleostei</taxon>
        <taxon>Neoteleostei</taxon>
        <taxon>Acanthomorphata</taxon>
        <taxon>Zeiogadaria</taxon>
        <taxon>Gadariae</taxon>
        <taxon>Gadiformes</taxon>
        <taxon>Gadoidei</taxon>
        <taxon>Merlucciidae</taxon>
        <taxon>Merluccius</taxon>
    </lineage>
</organism>
<dbReference type="PROSITE" id="PS01359">
    <property type="entry name" value="ZF_PHD_1"/>
    <property type="match status" value="1"/>
</dbReference>
<dbReference type="InterPro" id="IPR046341">
    <property type="entry name" value="SET_dom_sf"/>
</dbReference>
<evidence type="ECO:0000256" key="7">
    <source>
        <dbReference type="SAM" id="MobiDB-lite"/>
    </source>
</evidence>
<evidence type="ECO:0000313" key="10">
    <source>
        <dbReference type="EMBL" id="KAK0147414.1"/>
    </source>
</evidence>
<dbReference type="PROSITE" id="PS50016">
    <property type="entry name" value="ZF_PHD_2"/>
    <property type="match status" value="1"/>
</dbReference>
<feature type="compositionally biased region" description="Polar residues" evidence="7">
    <location>
        <begin position="880"/>
        <end position="889"/>
    </location>
</feature>
<evidence type="ECO:0000256" key="2">
    <source>
        <dbReference type="ARBA" id="ARBA00022771"/>
    </source>
</evidence>
<keyword evidence="1" id="KW-0479">Metal-binding</keyword>
<keyword evidence="10" id="KW-0418">Kinase</keyword>
<feature type="region of interest" description="Disordered" evidence="7">
    <location>
        <begin position="862"/>
        <end position="945"/>
    </location>
</feature>
<gene>
    <name evidence="10" type="primary">ZMYND8_1</name>
    <name evidence="10" type="ORF">N1851_013109</name>
</gene>
<feature type="domain" description="SET" evidence="9">
    <location>
        <begin position="309"/>
        <end position="436"/>
    </location>
</feature>
<keyword evidence="11" id="KW-1185">Reference proteome</keyword>
<dbReference type="SUPFAM" id="SSF57903">
    <property type="entry name" value="FYVE/PHD zinc finger"/>
    <property type="match status" value="1"/>
</dbReference>
<proteinExistence type="predicted"/>
<dbReference type="GO" id="GO:0140938">
    <property type="term" value="F:histone H3 methyltransferase activity"/>
    <property type="evidence" value="ECO:0007669"/>
    <property type="project" value="UniProtKB-ARBA"/>
</dbReference>
<feature type="domain" description="PHD-type" evidence="8">
    <location>
        <begin position="189"/>
        <end position="234"/>
    </location>
</feature>
<feature type="compositionally biased region" description="Acidic residues" evidence="7">
    <location>
        <begin position="862"/>
        <end position="871"/>
    </location>
</feature>
<dbReference type="Gene3D" id="3.30.40.10">
    <property type="entry name" value="Zinc/RING finger domain, C3HC4 (zinc finger)"/>
    <property type="match status" value="1"/>
</dbReference>
<dbReference type="PANTHER" id="PTHR33480">
    <property type="entry name" value="SET DOMAIN-CONTAINING PROTEIN-RELATED"/>
    <property type="match status" value="1"/>
</dbReference>
<protein>
    <submittedName>
        <fullName evidence="10">Protein kinase C-binding protein 1</fullName>
    </submittedName>
</protein>
<dbReference type="PANTHER" id="PTHR33480:SF5">
    <property type="entry name" value="SI:DKEY-51D8.9"/>
    <property type="match status" value="1"/>
</dbReference>
<sequence length="1609" mass="179444">MCPRLSLRVGDGGAWGEEDEEEVVVVVVTIQPMSQLETRAQGDPGLCTGEVCDLSGVLRIAPRALGVELLLEKGHWRQHGLAEEEIKTESDVLEGMEVPMRSKVPDPPGSADRVLVPQKRKVSSPTHSSNGHSPTDTSPSPMKKKKKPGAMSSHNKDQSELRHGPFYYAKQPALTTDPVDVVPQDGRNDFYCWLCHREGQVLCCELCPRVYHAKCLKLPAEPEGDWFCPECEKITVAECIETQSKAMTMLTIDQLSYLLKFALQKMKQPGTEPFHKPVSLEQHPDYAEYIFHAMDLCTLEKMNEIEVCPECYLSSCQKRDNWFCEPCRGIFTLGVFNHGDFVVEYRGELIDAAEAEHRRKLYHNACSIFMFDFTWKRKTWCIDGALEDGSFGRLVNDEHKAPNCRMKLIEADGKPHLCLFALKEIMAGTEITYDYGGKEWPWRKETQLSGASIPSGQHSVAELSDHAHDWEPNVFSTDLFRDTELRAECQSSSPTPDCPAHEVHCVRGQSGTSSAKEGIGEVGVQHLAVFSADLASETREGPEVQSCNMTSGSSACETQLSGASIPSGQHSVAELSDHAHDWEPNVFSTDLFRDSCQFTSGPYHFSDLSSYADSSGCSAGGAVRIRPRGTMERRRNDMDPKCTVSEVKVALLLRKKGLEKLVSSTLLCSQQTLPVRPNQDQGVNHPELRQMTLLVRFPLLLQALLPKSLSKTVSKPKSCHPQSVLKTQLSGASIPSGQHSVAELSDNAHDWEPNVFSTDLFRDTELRAECQSSSPTPDCPAHEVHCVRGQSGTSSAKEGIGEVGVQHLAVFSADLASETESRSGCQSSRAAPNDSACEIIEVKQECCGVWHRICLQKSSEDWDISDDDVSSGDEYIPDSVSDSESSGTELSVELAEPAKKSHTNMPDLVTFAEPDPEPEPESSESESSESNLQETKYASTEKDTVDILSQSPTKSGKCLKSQVNYCFVCEKPQTKFARHLEKHANENAEIAQALQFPKSSKDRKVLLEKFRNLGNFKHNSTVKTTGSGCLKVKRCSKKRSSPETYDYCLYCKGMLSRKELSRHMKRCALRPENNVEEGPESRERVIGIASAQSTMSQPISSELWSLLSKMHKDDVSTAIRNDHYLMQFAQSLFNKHGSDRSKHEYIRQKVRELGRLLVTLRHTTRIHNMEEAIKPGNFFTLTSAVKRVSGFDHQNNTFKAPSLALKIGHSLRKISDLIMCRALMDEDQAGIDSIKRFHALHETKWSELVSHSALSNLSEAKYNKSTRLPLAKDVQKLQLHLGQQVELAKEKLADNPTAGTYAALAKVTLCQVILFNRRREGEVARMTAKNFEDRDMSQLNDDISTGLTEVEKRLCKQFARVELRGKKGRKVAVILTPDMTANLSLLISKRKECGVTENNNYLFAVPCSDGHYRGQFGQFANACGAEDPQNLRSTNLRKQIATISQVMNLKDNELDQLADFLGHDIRVHREYYRLPQSTIQLAKISKLLMAMEKGSVKDIQGKSLDEIGDNEEMLASGTFGSPHLSETAAQGFRVSSRRCTKRPWSGEEIQAVMKHLRPFVENGVTATIGQCLQCKEKEHPILETRSIQNIRDFVRNRGLAFKRHSNSKP</sequence>
<dbReference type="Proteomes" id="UP001174136">
    <property type="component" value="Unassembled WGS sequence"/>
</dbReference>
<evidence type="ECO:0000313" key="11">
    <source>
        <dbReference type="Proteomes" id="UP001174136"/>
    </source>
</evidence>
<dbReference type="InterPro" id="IPR001214">
    <property type="entry name" value="SET_dom"/>
</dbReference>
<dbReference type="Pfam" id="PF00856">
    <property type="entry name" value="SET"/>
    <property type="match status" value="1"/>
</dbReference>
<dbReference type="SUPFAM" id="SSF82199">
    <property type="entry name" value="SET domain"/>
    <property type="match status" value="1"/>
</dbReference>
<dbReference type="GO" id="GO:0016279">
    <property type="term" value="F:protein-lysine N-methyltransferase activity"/>
    <property type="evidence" value="ECO:0007669"/>
    <property type="project" value="UniProtKB-ARBA"/>
</dbReference>
<keyword evidence="5" id="KW-0103">Bromodomain</keyword>
<feature type="region of interest" description="Disordered" evidence="7">
    <location>
        <begin position="99"/>
        <end position="158"/>
    </location>
</feature>
<dbReference type="InterPro" id="IPR001965">
    <property type="entry name" value="Znf_PHD"/>
</dbReference>
<evidence type="ECO:0000256" key="4">
    <source>
        <dbReference type="ARBA" id="ARBA00022853"/>
    </source>
</evidence>
<keyword evidence="4" id="KW-0156">Chromatin regulator</keyword>
<evidence type="ECO:0000256" key="3">
    <source>
        <dbReference type="ARBA" id="ARBA00022833"/>
    </source>
</evidence>
<dbReference type="InterPro" id="IPR036427">
    <property type="entry name" value="Bromodomain-like_sf"/>
</dbReference>
<evidence type="ECO:0000256" key="6">
    <source>
        <dbReference type="PROSITE-ProRule" id="PRU00146"/>
    </source>
</evidence>
<keyword evidence="10" id="KW-0808">Transferase</keyword>
<feature type="compositionally biased region" description="Polar residues" evidence="7">
    <location>
        <begin position="123"/>
        <end position="132"/>
    </location>
</feature>
<accession>A0AA47MWL0</accession>
<dbReference type="InterPro" id="IPR019786">
    <property type="entry name" value="Zinc_finger_PHD-type_CS"/>
</dbReference>
<keyword evidence="3" id="KW-0862">Zinc</keyword>
<dbReference type="InterPro" id="IPR044075">
    <property type="entry name" value="PRKCBP1_PHD"/>
</dbReference>
<dbReference type="Pfam" id="PF00628">
    <property type="entry name" value="PHD"/>
    <property type="match status" value="1"/>
</dbReference>
<keyword evidence="2 6" id="KW-0863">Zinc-finger</keyword>
<dbReference type="GO" id="GO:0016301">
    <property type="term" value="F:kinase activity"/>
    <property type="evidence" value="ECO:0007669"/>
    <property type="project" value="UniProtKB-KW"/>
</dbReference>
<dbReference type="InterPro" id="IPR013083">
    <property type="entry name" value="Znf_RING/FYVE/PHD"/>
</dbReference>